<proteinExistence type="predicted"/>
<dbReference type="EMBL" id="MTQA01000134">
    <property type="protein sequence ID" value="PNP76933.1"/>
    <property type="molecule type" value="Genomic_DNA"/>
</dbReference>
<dbReference type="OrthoDB" id="4094614at2759"/>
<keyword evidence="4" id="KW-1185">Reference proteome</keyword>
<name>A0A2K0W3T2_GIBNY</name>
<accession>A0A2K0W3T2</accession>
<feature type="region of interest" description="Disordered" evidence="1">
    <location>
        <begin position="65"/>
        <end position="159"/>
    </location>
</feature>
<protein>
    <submittedName>
        <fullName evidence="3">Uncharacterized protein</fullName>
    </submittedName>
</protein>
<dbReference type="STRING" id="42673.A0A2K0W3T2"/>
<organism evidence="3 4">
    <name type="scientific">Gibberella nygamai</name>
    <name type="common">Bean root rot disease fungus</name>
    <name type="synonym">Fusarium nygamai</name>
    <dbReference type="NCBI Taxonomy" id="42673"/>
    <lineage>
        <taxon>Eukaryota</taxon>
        <taxon>Fungi</taxon>
        <taxon>Dikarya</taxon>
        <taxon>Ascomycota</taxon>
        <taxon>Pezizomycotina</taxon>
        <taxon>Sordariomycetes</taxon>
        <taxon>Hypocreomycetidae</taxon>
        <taxon>Hypocreales</taxon>
        <taxon>Nectriaceae</taxon>
        <taxon>Fusarium</taxon>
        <taxon>Fusarium fujikuroi species complex</taxon>
    </lineage>
</organism>
<evidence type="ECO:0000313" key="3">
    <source>
        <dbReference type="EMBL" id="PNP76933.1"/>
    </source>
</evidence>
<feature type="compositionally biased region" description="Pro residues" evidence="1">
    <location>
        <begin position="78"/>
        <end position="91"/>
    </location>
</feature>
<dbReference type="Proteomes" id="UP000236664">
    <property type="component" value="Unassembled WGS sequence"/>
</dbReference>
<comment type="caution">
    <text evidence="3">The sequence shown here is derived from an EMBL/GenBank/DDBJ whole genome shotgun (WGS) entry which is preliminary data.</text>
</comment>
<keyword evidence="2" id="KW-0732">Signal</keyword>
<gene>
    <name evidence="3" type="ORF">FNYG_09704</name>
</gene>
<evidence type="ECO:0000256" key="2">
    <source>
        <dbReference type="SAM" id="SignalP"/>
    </source>
</evidence>
<sequence length="188" mass="18908">MKIYKAFSAVMLIRGITAGFVPVMSPVPKPPFKNETERSTAATLVTTITSDYSFYCPTVRVLSPTRRTQSPLGQLSIPQPPPGQPMSPTPPVMSSSAPAPPLPPTKATVPAAGTLPPPPPPGVSVPAPGSLPPPPSIPGQPAVPPSRAAPPSVNPTGTIEASVPSAAANKVSGSFGAFVLAGVAALAL</sequence>
<evidence type="ECO:0000256" key="1">
    <source>
        <dbReference type="SAM" id="MobiDB-lite"/>
    </source>
</evidence>
<dbReference type="AlphaFoldDB" id="A0A2K0W3T2"/>
<feature type="chain" id="PRO_5014375667" evidence="2">
    <location>
        <begin position="19"/>
        <end position="188"/>
    </location>
</feature>
<feature type="compositionally biased region" description="Pro residues" evidence="1">
    <location>
        <begin position="115"/>
        <end position="148"/>
    </location>
</feature>
<feature type="compositionally biased region" description="Low complexity" evidence="1">
    <location>
        <begin position="105"/>
        <end position="114"/>
    </location>
</feature>
<feature type="signal peptide" evidence="2">
    <location>
        <begin position="1"/>
        <end position="18"/>
    </location>
</feature>
<reference evidence="3 4" key="1">
    <citation type="submission" date="2017-06" db="EMBL/GenBank/DDBJ databases">
        <title>Genome of Fusarium nygamai isolate CS10214.</title>
        <authorList>
            <person name="Gardiner D.M."/>
            <person name="Obanor F."/>
            <person name="Kazan K."/>
        </authorList>
    </citation>
    <scope>NUCLEOTIDE SEQUENCE [LARGE SCALE GENOMIC DNA]</scope>
    <source>
        <strain evidence="3 4">CS10214</strain>
    </source>
</reference>
<evidence type="ECO:0000313" key="4">
    <source>
        <dbReference type="Proteomes" id="UP000236664"/>
    </source>
</evidence>